<dbReference type="FunFam" id="3.40.50.720:FF:000168">
    <property type="entry name" value="Fatty acid synthase subunit alpha"/>
    <property type="match status" value="1"/>
</dbReference>
<feature type="region of interest" description="Disordered" evidence="13">
    <location>
        <begin position="53"/>
        <end position="86"/>
    </location>
</feature>
<protein>
    <recommendedName>
        <fullName evidence="14">Ketosynthase family 3 (KS3) domain-containing protein</fullName>
    </recommendedName>
</protein>
<dbReference type="Gene3D" id="6.10.140.1410">
    <property type="match status" value="1"/>
</dbReference>
<dbReference type="InterPro" id="IPR014031">
    <property type="entry name" value="Ketoacyl_synth_C"/>
</dbReference>
<comment type="catalytic activity">
    <reaction evidence="9">
        <text>a (3R)-hydroxyacyl-[ACP] + NADP(+) = a 3-oxoacyl-[ACP] + NADPH + H(+)</text>
        <dbReference type="Rhea" id="RHEA:17397"/>
        <dbReference type="Rhea" id="RHEA-COMP:9916"/>
        <dbReference type="Rhea" id="RHEA-COMP:9945"/>
        <dbReference type="ChEBI" id="CHEBI:15378"/>
        <dbReference type="ChEBI" id="CHEBI:57783"/>
        <dbReference type="ChEBI" id="CHEBI:58349"/>
        <dbReference type="ChEBI" id="CHEBI:78776"/>
        <dbReference type="ChEBI" id="CHEBI:78827"/>
        <dbReference type="EC" id="1.1.1.100"/>
    </reaction>
</comment>
<dbReference type="InterPro" id="IPR040899">
    <property type="entry name" value="Fas_alpha_ACP"/>
</dbReference>
<evidence type="ECO:0000256" key="13">
    <source>
        <dbReference type="SAM" id="MobiDB-lite"/>
    </source>
</evidence>
<keyword evidence="4 10" id="KW-0808">Transferase</keyword>
<dbReference type="Pfam" id="PF18325">
    <property type="entry name" value="Fas_alpha_ACP"/>
    <property type="match status" value="1"/>
</dbReference>
<dbReference type="InterPro" id="IPR016039">
    <property type="entry name" value="Thiolase-like"/>
</dbReference>
<dbReference type="SUPFAM" id="SSF51735">
    <property type="entry name" value="NAD(P)-binding Rossmann-fold domains"/>
    <property type="match status" value="1"/>
</dbReference>
<feature type="region of interest" description="Disordered" evidence="13">
    <location>
        <begin position="1597"/>
        <end position="1624"/>
    </location>
</feature>
<dbReference type="InterPro" id="IPR036291">
    <property type="entry name" value="NAD(P)-bd_dom_sf"/>
</dbReference>
<dbReference type="PROSITE" id="PS52004">
    <property type="entry name" value="KS3_2"/>
    <property type="match status" value="1"/>
</dbReference>
<dbReference type="InParanoid" id="A0A1Y2LH69"/>
<dbReference type="Pfam" id="PF00109">
    <property type="entry name" value="ketoacyl-synt"/>
    <property type="match status" value="1"/>
</dbReference>
<dbReference type="GO" id="GO:0005835">
    <property type="term" value="C:fatty acid synthase complex"/>
    <property type="evidence" value="ECO:0007669"/>
    <property type="project" value="InterPro"/>
</dbReference>
<dbReference type="GO" id="GO:0004316">
    <property type="term" value="F:3-oxoacyl-[acyl-carrier-protein] reductase (NADPH) activity"/>
    <property type="evidence" value="ECO:0007669"/>
    <property type="project" value="UniProtKB-EC"/>
</dbReference>
<feature type="domain" description="Ketosynthase family 3 (KS3)" evidence="14">
    <location>
        <begin position="1012"/>
        <end position="1553"/>
    </location>
</feature>
<dbReference type="STRING" id="105696.A0A1Y2LH69"/>
<dbReference type="PANTHER" id="PTHR10982:SF21">
    <property type="entry name" value="FATTY ACID SYNTHASE SUBUNIT BETA"/>
    <property type="match status" value="1"/>
</dbReference>
<keyword evidence="3" id="KW-0597">Phosphoprotein</keyword>
<proteinExistence type="inferred from homology"/>
<dbReference type="EMBL" id="KZ107871">
    <property type="protein sequence ID" value="OSS43304.1"/>
    <property type="molecule type" value="Genomic_DNA"/>
</dbReference>
<dbReference type="Pfam" id="PF18314">
    <property type="entry name" value="FAS_I_H"/>
    <property type="match status" value="1"/>
</dbReference>
<dbReference type="GO" id="GO:0042759">
    <property type="term" value="P:long-chain fatty acid biosynthetic process"/>
    <property type="evidence" value="ECO:0007669"/>
    <property type="project" value="UniProtKB-UniRule"/>
</dbReference>
<dbReference type="OMA" id="TEDWSEY"/>
<dbReference type="InterPro" id="IPR020841">
    <property type="entry name" value="PKS_Beta-ketoAc_synthase_dom"/>
</dbReference>
<dbReference type="GO" id="GO:0004312">
    <property type="term" value="F:fatty acid synthase activity"/>
    <property type="evidence" value="ECO:0007669"/>
    <property type="project" value="InterPro"/>
</dbReference>
<keyword evidence="2 10" id="KW-0596">Phosphopantetheine</keyword>
<dbReference type="FunFam" id="3.30.70.2490:FF:000001">
    <property type="entry name" value="Fatty acid synthase subunit alpha"/>
    <property type="match status" value="1"/>
</dbReference>
<sequence>MGYTMTWHYAPSPTETLTNMIKQTHSIVHRPYDIANSISREFLSLRRDRDEIYHGSEERTPEITSAPNRNPVTAAPARAASEARATRPIPVLKPDTPMTAVSISDECVRVHEVVIAIVSTALRKPANAVALHESIKALSRGRSTLQNEIVGDLGAEFGSLPDNAEELPLKDLTSTLQTNFDGSLGKCTKSLIDMLFSAKMPGGFNQAKVRTMLQVKGFGAGRQDAVMLMAVQTPPTARLSSEAEAKDFWSAIADAYSSSVGITPDSTLSRVDQAAFPPTVDSESLEELKKRSNGFYREMFGVYARHVGIDNRAVAEEIAQLKSDTRSLQEMLDLWYHEHGDRYASGIKPFFDKRKVRVYDSSWNWALQDLFKIYHEVRQESFSLESDEIARRRRHILNCSSKRLMNVLRHMIEKLKKQSFRLIAVELWFEDVLQQSGAALKQAPTYIADRALTAPNTYINAEGVVTFAETTFTHSRSTMSADINKVRNLEMVSMLKGTEPLLSTAHDSRSKPTTSSINLKYPSNPGHNLLQNSPDSPDPHPSKIQQRENGTWKNSEDLSAKYRDILNQATSTGLVFQDKNFLVTGGGPSSIGAKIVQSLLSGGARVIVASSSYTNATKIFQKMFSQWGARGSCLMIIPYNAGSSQDAAALVDYIYDLPDLGWDLDHIIPFAAVPETGNGIEISSHSELAHRMMLTNTLRLLGAVKRAKEARNITTRPAQVILPLSPNHGIFGGDGLYSESKLGLEGLLNKWHTEDWSEYLSVCGAIIGWTRGTGLMDDNNILAEGLERFNLKTFSQDEMALRIIGLMALPIVQANYLEPLLADLSGGLNLVPDIKEKMVTIRNELSEMSSSHRILAKEQEAESNASLAGMESAALPSFNKRANIKLDFPRLLDYESEIKQFSNLEGMIDLEKAVVVVGFGEIGPHGNSRTRWQMESQGHFTFEGIIEMAWMMGLIVYQTGKGPAYSGWIEKETGQPISDEGIKLKYEDHILEHSGLRSLDPRPIDGPDPASRQVLHEIDIQHDFAPFEVSKETAAELVRENGKKVHVELDTDNDTCMVTLLKGARVMVPKSLAFDRTVGGQVPTGWCAKTYGIADDIIDQVDPATLYALVCTAEALLSAGITDPYEFYKYIHVSQLGVCVGSGIGGTVSLQNIYKERFKGQPVQNDILAESFINTGSAWINMLLLSSCGPNITPVGACATALESLDVGVEVITSGKAKAVFVGGYDSLTKDIAHEFANMKATISSKEEFNHGRAAEEMSRPTTSTRNGFVESEGCGIQLLTSAKLALEMGLPIYGIIGLARTASDKAGRSLPAPGRGVINFSGASKSSFDSPLLNMSYRKRQIELQIRQVEVNKRLEIKNLNDEISRYKVDSIDFDLDAYRRFRLNEIVNDSQRQRSVILNNYGNEFWKRDSRISPIRGVLASWNLTVDDIQVASFHGTSTLKNDINECEVIQEQMNQLGRTEGNPVLGIFQKHLTGHPKAAAAAWMLNGALQAMDTRLIPGNKNADNIDESFEKFDHIGFPNETIHTSEDVRAMIISSFGFGQKGAQAIVIHPRYLFAASGKESYATYQAKVQRRHTQAYHHFLKSMMTNTVVQAKEHPPYSEEQETDFLTDPDARLPMEPEL</sequence>
<evidence type="ECO:0000259" key="14">
    <source>
        <dbReference type="PROSITE" id="PS52004"/>
    </source>
</evidence>
<evidence type="ECO:0000256" key="10">
    <source>
        <dbReference type="PIRNR" id="PIRNR000454"/>
    </source>
</evidence>
<dbReference type="Pfam" id="PF02801">
    <property type="entry name" value="Ketoacyl-synt_C"/>
    <property type="match status" value="1"/>
</dbReference>
<feature type="modified residue" description="O-(pantetheine 4'-phosphoryl)serine" evidence="12">
    <location>
        <position position="143"/>
    </location>
</feature>
<feature type="active site" description="For beta-ketoacyl synthase activity" evidence="11">
    <location>
        <position position="1198"/>
    </location>
</feature>
<dbReference type="Gene3D" id="6.10.250.1930">
    <property type="match status" value="1"/>
</dbReference>
<dbReference type="Gene3D" id="3.40.50.720">
    <property type="entry name" value="NAD(P)-binding Rossmann-like Domain"/>
    <property type="match status" value="1"/>
</dbReference>
<comment type="similarity">
    <text evidence="1 10">Belongs to the thiolase-like superfamily. Fungal fatty acid synthetase subunit alpha family.</text>
</comment>
<evidence type="ECO:0000256" key="11">
    <source>
        <dbReference type="PIRSR" id="PIRSR000454-1"/>
    </source>
</evidence>
<evidence type="ECO:0000313" key="15">
    <source>
        <dbReference type="EMBL" id="OSS43304.1"/>
    </source>
</evidence>
<dbReference type="Gene3D" id="3.40.47.10">
    <property type="match status" value="1"/>
</dbReference>
<dbReference type="GO" id="GO:0044550">
    <property type="term" value="P:secondary metabolite biosynthetic process"/>
    <property type="evidence" value="ECO:0007669"/>
    <property type="project" value="UniProtKB-ARBA"/>
</dbReference>
<keyword evidence="16" id="KW-1185">Reference proteome</keyword>
<keyword evidence="6" id="KW-0521">NADP</keyword>
<keyword evidence="5" id="KW-0276">Fatty acid metabolism</keyword>
<dbReference type="InterPro" id="IPR050830">
    <property type="entry name" value="Fungal_FAS"/>
</dbReference>
<dbReference type="Gene3D" id="3.30.70.2490">
    <property type="match status" value="1"/>
</dbReference>
<evidence type="ECO:0000256" key="8">
    <source>
        <dbReference type="ARBA" id="ARBA00023160"/>
    </source>
</evidence>
<dbReference type="InterPro" id="IPR014030">
    <property type="entry name" value="Ketoacyl_synth_N"/>
</dbReference>
<evidence type="ECO:0000256" key="5">
    <source>
        <dbReference type="ARBA" id="ARBA00022832"/>
    </source>
</evidence>
<evidence type="ECO:0000256" key="2">
    <source>
        <dbReference type="ARBA" id="ARBA00022450"/>
    </source>
</evidence>
<dbReference type="GO" id="GO:0004315">
    <property type="term" value="F:3-oxoacyl-[acyl-carrier-protein] synthase activity"/>
    <property type="evidence" value="ECO:0007669"/>
    <property type="project" value="InterPro"/>
</dbReference>
<dbReference type="PIRSF" id="PIRSF000454">
    <property type="entry name" value="FAS_yeast_alpha"/>
    <property type="match status" value="1"/>
</dbReference>
<dbReference type="PROSITE" id="PS00606">
    <property type="entry name" value="KS3_1"/>
    <property type="match status" value="1"/>
</dbReference>
<dbReference type="Proteomes" id="UP000193240">
    <property type="component" value="Unassembled WGS sequence"/>
</dbReference>
<dbReference type="SUPFAM" id="SSF53901">
    <property type="entry name" value="Thiolase-like"/>
    <property type="match status" value="2"/>
</dbReference>
<feature type="compositionally biased region" description="Polar residues" evidence="13">
    <location>
        <begin position="525"/>
        <end position="535"/>
    </location>
</feature>
<evidence type="ECO:0000256" key="1">
    <source>
        <dbReference type="ARBA" id="ARBA00007485"/>
    </source>
</evidence>
<feature type="compositionally biased region" description="Low complexity" evidence="13">
    <location>
        <begin position="66"/>
        <end position="86"/>
    </location>
</feature>
<dbReference type="InterPro" id="IPR047224">
    <property type="entry name" value="FAS_alpha_su_C"/>
</dbReference>
<evidence type="ECO:0000256" key="3">
    <source>
        <dbReference type="ARBA" id="ARBA00022553"/>
    </source>
</evidence>
<reference evidence="15 16" key="1">
    <citation type="journal article" date="2017" name="Genome Announc.">
        <title>Genome sequence of the saprophytic ascomycete Epicoccum nigrum ICMP 19927 strain isolated from New Zealand.</title>
        <authorList>
            <person name="Fokin M."/>
            <person name="Fleetwood D."/>
            <person name="Weir B.S."/>
            <person name="Villas-Boas S.G."/>
        </authorList>
    </citation>
    <scope>NUCLEOTIDE SEQUENCE [LARGE SCALE GENOMIC DNA]</scope>
    <source>
        <strain evidence="15 16">ICMP 19927</strain>
    </source>
</reference>
<feature type="compositionally biased region" description="Polar residues" evidence="13">
    <location>
        <begin position="543"/>
        <end position="553"/>
    </location>
</feature>
<name>A0A1Y2LH69_EPING</name>
<keyword evidence="8" id="KW-0443">Lipid metabolism</keyword>
<feature type="compositionally biased region" description="Basic and acidic residues" evidence="13">
    <location>
        <begin position="1614"/>
        <end position="1624"/>
    </location>
</feature>
<evidence type="ECO:0000256" key="12">
    <source>
        <dbReference type="PIRSR" id="PIRSR000454-4"/>
    </source>
</evidence>
<accession>A0A1Y2LH69</accession>
<dbReference type="GO" id="GO:0008897">
    <property type="term" value="F:holo-[acyl-carrier-protein] synthase activity"/>
    <property type="evidence" value="ECO:0007669"/>
    <property type="project" value="InterPro"/>
</dbReference>
<keyword evidence="8" id="KW-0444">Lipid biosynthesis</keyword>
<dbReference type="PANTHER" id="PTHR10982">
    <property type="entry name" value="MALONYL COA-ACYL CARRIER PROTEIN TRANSACYLASE"/>
    <property type="match status" value="1"/>
</dbReference>
<evidence type="ECO:0000256" key="7">
    <source>
        <dbReference type="ARBA" id="ARBA00023002"/>
    </source>
</evidence>
<organism evidence="15 16">
    <name type="scientific">Epicoccum nigrum</name>
    <name type="common">Soil fungus</name>
    <name type="synonym">Epicoccum purpurascens</name>
    <dbReference type="NCBI Taxonomy" id="105696"/>
    <lineage>
        <taxon>Eukaryota</taxon>
        <taxon>Fungi</taxon>
        <taxon>Dikarya</taxon>
        <taxon>Ascomycota</taxon>
        <taxon>Pezizomycotina</taxon>
        <taxon>Dothideomycetes</taxon>
        <taxon>Pleosporomycetidae</taxon>
        <taxon>Pleosporales</taxon>
        <taxon>Pleosporineae</taxon>
        <taxon>Didymellaceae</taxon>
        <taxon>Epicoccum</taxon>
    </lineage>
</organism>
<dbReference type="InterPro" id="IPR041550">
    <property type="entry name" value="FASI_helical"/>
</dbReference>
<gene>
    <name evidence="15" type="ORF">B5807_12057</name>
</gene>
<evidence type="ECO:0000256" key="4">
    <source>
        <dbReference type="ARBA" id="ARBA00022679"/>
    </source>
</evidence>
<evidence type="ECO:0000256" key="6">
    <source>
        <dbReference type="ARBA" id="ARBA00022857"/>
    </source>
</evidence>
<keyword evidence="7" id="KW-0560">Oxidoreductase</keyword>
<keyword evidence="8" id="KW-0275">Fatty acid biosynthesis</keyword>
<evidence type="ECO:0000256" key="9">
    <source>
        <dbReference type="ARBA" id="ARBA00048508"/>
    </source>
</evidence>
<dbReference type="InterPro" id="IPR018201">
    <property type="entry name" value="Ketoacyl_synth_AS"/>
</dbReference>
<dbReference type="CDD" id="cd00828">
    <property type="entry name" value="elong_cond_enzymes"/>
    <property type="match status" value="1"/>
</dbReference>
<dbReference type="CDD" id="cd08950">
    <property type="entry name" value="KR_fFAS_SDR_c_like"/>
    <property type="match status" value="1"/>
</dbReference>
<feature type="region of interest" description="Disordered" evidence="13">
    <location>
        <begin position="502"/>
        <end position="553"/>
    </location>
</feature>
<evidence type="ECO:0000313" key="16">
    <source>
        <dbReference type="Proteomes" id="UP000193240"/>
    </source>
</evidence>
<dbReference type="InterPro" id="IPR026025">
    <property type="entry name" value="FAS_alpha_yeast"/>
</dbReference>